<accession>A0A1C0AG65</accession>
<dbReference type="EMBL" id="MBEW02000007">
    <property type="protein sequence ID" value="RDY21408.1"/>
    <property type="molecule type" value="Genomic_DNA"/>
</dbReference>
<keyword evidence="3" id="KW-1185">Reference proteome</keyword>
<sequence length="63" mass="7378">MGFAEILTIIFVLLKVFGVISWSWWIVFLPEIIAVAIYILLVVIQINTAHKIKKQHDDFFNNF</sequence>
<name>A0A1C0AG65_9FIRM</name>
<keyword evidence="1" id="KW-1133">Transmembrane helix</keyword>
<proteinExistence type="predicted"/>
<dbReference type="InterPro" id="IPR019396">
    <property type="entry name" value="TM_Fragile-X-F-assoc"/>
</dbReference>
<organism evidence="2 3">
    <name type="scientific">Criibacterium bergeronii</name>
    <dbReference type="NCBI Taxonomy" id="1871336"/>
    <lineage>
        <taxon>Bacteria</taxon>
        <taxon>Bacillati</taxon>
        <taxon>Bacillota</taxon>
        <taxon>Clostridia</taxon>
        <taxon>Peptostreptococcales</taxon>
        <taxon>Filifactoraceae</taxon>
        <taxon>Criibacterium</taxon>
    </lineage>
</organism>
<comment type="caution">
    <text evidence="2">The sequence shown here is derived from an EMBL/GenBank/DDBJ whole genome shotgun (WGS) entry which is preliminary data.</text>
</comment>
<reference evidence="2 3" key="1">
    <citation type="journal article" date="2016" name="Genome Announc.">
        <title>Draft Genome Sequence of Criibacterium bergeronii gen. nov., sp. nov., Strain CCRI-22567T, Isolated from a Vaginal Sample from a Woman with Bacterial Vaginosis.</title>
        <authorList>
            <person name="Maheux A.F."/>
            <person name="Berube E."/>
            <person name="Boudreau D.K."/>
            <person name="Raymond F."/>
            <person name="Corbeil J."/>
            <person name="Roy P.H."/>
            <person name="Boissinot M."/>
            <person name="Omar R.F."/>
        </authorList>
    </citation>
    <scope>NUCLEOTIDE SEQUENCE [LARGE SCALE GENOMIC DNA]</scope>
    <source>
        <strain evidence="2 3">CCRI-22567</strain>
    </source>
</reference>
<dbReference type="Proteomes" id="UP000093352">
    <property type="component" value="Unassembled WGS sequence"/>
</dbReference>
<protein>
    <submittedName>
        <fullName evidence="2">Transmembrane Fragile-X-F protein</fullName>
    </submittedName>
</protein>
<gene>
    <name evidence="2" type="ORF">BBG48_004630</name>
</gene>
<feature type="transmembrane region" description="Helical" evidence="1">
    <location>
        <begin position="32"/>
        <end position="49"/>
    </location>
</feature>
<dbReference type="AlphaFoldDB" id="A0A1C0AG65"/>
<dbReference type="STRING" id="1871336.BBG48_06635"/>
<keyword evidence="1" id="KW-0472">Membrane</keyword>
<keyword evidence="1 2" id="KW-0812">Transmembrane</keyword>
<dbReference type="Pfam" id="PF10269">
    <property type="entry name" value="Tmemb_185A"/>
    <property type="match status" value="1"/>
</dbReference>
<evidence type="ECO:0000313" key="2">
    <source>
        <dbReference type="EMBL" id="RDY21408.1"/>
    </source>
</evidence>
<dbReference type="RefSeq" id="WP_068913651.1">
    <property type="nucleotide sequence ID" value="NZ_MBEW02000007.1"/>
</dbReference>
<evidence type="ECO:0000313" key="3">
    <source>
        <dbReference type="Proteomes" id="UP000093352"/>
    </source>
</evidence>
<evidence type="ECO:0000256" key="1">
    <source>
        <dbReference type="SAM" id="Phobius"/>
    </source>
</evidence>